<accession>A0A2T7PQD0</accession>
<feature type="compositionally biased region" description="Basic and acidic residues" evidence="1">
    <location>
        <begin position="146"/>
        <end position="161"/>
    </location>
</feature>
<evidence type="ECO:0000256" key="1">
    <source>
        <dbReference type="SAM" id="MobiDB-lite"/>
    </source>
</evidence>
<dbReference type="AlphaFoldDB" id="A0A2T7PQD0"/>
<keyword evidence="3" id="KW-1185">Reference proteome</keyword>
<dbReference type="EMBL" id="PZQS01000002">
    <property type="protein sequence ID" value="PVD35629.1"/>
    <property type="molecule type" value="Genomic_DNA"/>
</dbReference>
<evidence type="ECO:0000313" key="2">
    <source>
        <dbReference type="EMBL" id="PVD35629.1"/>
    </source>
</evidence>
<sequence>MSHRSGPPLVINDGAAVVSLVSPAPDAPQTRWKQSEKVCVSGGVEEVGGEEEASKGVIRTAVLRPSLPLGGAWATRGHLSRLSRLRASFVPHQQGEPEQQPPESPKSVVGSSFFLKKTGAILSPGAALCWPLLSLLAPAPATNGRRGTDREEAGEKREAAGRRGVVYP</sequence>
<name>A0A2T7PQD0_POMCA</name>
<organism evidence="2 3">
    <name type="scientific">Pomacea canaliculata</name>
    <name type="common">Golden apple snail</name>
    <dbReference type="NCBI Taxonomy" id="400727"/>
    <lineage>
        <taxon>Eukaryota</taxon>
        <taxon>Metazoa</taxon>
        <taxon>Spiralia</taxon>
        <taxon>Lophotrochozoa</taxon>
        <taxon>Mollusca</taxon>
        <taxon>Gastropoda</taxon>
        <taxon>Caenogastropoda</taxon>
        <taxon>Architaenioglossa</taxon>
        <taxon>Ampullarioidea</taxon>
        <taxon>Ampullariidae</taxon>
        <taxon>Pomacea</taxon>
    </lineage>
</organism>
<dbReference type="Proteomes" id="UP000245119">
    <property type="component" value="Linkage Group LG2"/>
</dbReference>
<reference evidence="2 3" key="1">
    <citation type="submission" date="2018-04" db="EMBL/GenBank/DDBJ databases">
        <title>The genome of golden apple snail Pomacea canaliculata provides insight into stress tolerance and invasive adaptation.</title>
        <authorList>
            <person name="Liu C."/>
            <person name="Liu B."/>
            <person name="Ren Y."/>
            <person name="Zhang Y."/>
            <person name="Wang H."/>
            <person name="Li S."/>
            <person name="Jiang F."/>
            <person name="Yin L."/>
            <person name="Zhang G."/>
            <person name="Qian W."/>
            <person name="Fan W."/>
        </authorList>
    </citation>
    <scope>NUCLEOTIDE SEQUENCE [LARGE SCALE GENOMIC DNA]</scope>
    <source>
        <strain evidence="2">SZHN2017</strain>
        <tissue evidence="2">Muscle</tissue>
    </source>
</reference>
<evidence type="ECO:0000313" key="3">
    <source>
        <dbReference type="Proteomes" id="UP000245119"/>
    </source>
</evidence>
<comment type="caution">
    <text evidence="2">The sequence shown here is derived from an EMBL/GenBank/DDBJ whole genome shotgun (WGS) entry which is preliminary data.</text>
</comment>
<protein>
    <submittedName>
        <fullName evidence="2">Uncharacterized protein</fullName>
    </submittedName>
</protein>
<feature type="region of interest" description="Disordered" evidence="1">
    <location>
        <begin position="138"/>
        <end position="168"/>
    </location>
</feature>
<gene>
    <name evidence="2" type="ORF">C0Q70_02592</name>
</gene>
<proteinExistence type="predicted"/>